<name>A0ABW1ZI73_9DEIO</name>
<evidence type="ECO:0000313" key="3">
    <source>
        <dbReference type="EMBL" id="MFC6660119.1"/>
    </source>
</evidence>
<dbReference type="Proteomes" id="UP001596317">
    <property type="component" value="Unassembled WGS sequence"/>
</dbReference>
<feature type="transmembrane region" description="Helical" evidence="2">
    <location>
        <begin position="31"/>
        <end position="52"/>
    </location>
</feature>
<proteinExistence type="predicted"/>
<keyword evidence="4" id="KW-1185">Reference proteome</keyword>
<feature type="coiled-coil region" evidence="1">
    <location>
        <begin position="61"/>
        <end position="88"/>
    </location>
</feature>
<accession>A0ABW1ZI73</accession>
<sequence length="89" mass="10114">MRAMHPLMYLGLSLEVVFLALWLGISRTERLEFTVVNLILLAFCAIVPMRVITRPNDTDRLNDCEARAKKADEERDAALAELARLKGEQ</sequence>
<evidence type="ECO:0000256" key="2">
    <source>
        <dbReference type="SAM" id="Phobius"/>
    </source>
</evidence>
<keyword evidence="2" id="KW-0472">Membrane</keyword>
<reference evidence="4" key="1">
    <citation type="journal article" date="2019" name="Int. J. Syst. Evol. Microbiol.">
        <title>The Global Catalogue of Microorganisms (GCM) 10K type strain sequencing project: providing services to taxonomists for standard genome sequencing and annotation.</title>
        <authorList>
            <consortium name="The Broad Institute Genomics Platform"/>
            <consortium name="The Broad Institute Genome Sequencing Center for Infectious Disease"/>
            <person name="Wu L."/>
            <person name="Ma J."/>
        </authorList>
    </citation>
    <scope>NUCLEOTIDE SEQUENCE [LARGE SCALE GENOMIC DNA]</scope>
    <source>
        <strain evidence="4">CCUG 63830</strain>
    </source>
</reference>
<feature type="transmembrane region" description="Helical" evidence="2">
    <location>
        <begin position="7"/>
        <end position="25"/>
    </location>
</feature>
<protein>
    <recommendedName>
        <fullName evidence="5">DUF4229 domain-containing protein</fullName>
    </recommendedName>
</protein>
<keyword evidence="2" id="KW-0812">Transmembrane</keyword>
<keyword evidence="1" id="KW-0175">Coiled coil</keyword>
<evidence type="ECO:0008006" key="5">
    <source>
        <dbReference type="Google" id="ProtNLM"/>
    </source>
</evidence>
<dbReference type="EMBL" id="JBHSWB010000001">
    <property type="protein sequence ID" value="MFC6660119.1"/>
    <property type="molecule type" value="Genomic_DNA"/>
</dbReference>
<evidence type="ECO:0000313" key="4">
    <source>
        <dbReference type="Proteomes" id="UP001596317"/>
    </source>
</evidence>
<dbReference type="RefSeq" id="WP_380054991.1">
    <property type="nucleotide sequence ID" value="NZ_JBHSWB010000001.1"/>
</dbReference>
<keyword evidence="2" id="KW-1133">Transmembrane helix</keyword>
<organism evidence="3 4">
    <name type="scientific">Deinococcus multiflagellatus</name>
    <dbReference type="NCBI Taxonomy" id="1656887"/>
    <lineage>
        <taxon>Bacteria</taxon>
        <taxon>Thermotogati</taxon>
        <taxon>Deinococcota</taxon>
        <taxon>Deinococci</taxon>
        <taxon>Deinococcales</taxon>
        <taxon>Deinococcaceae</taxon>
        <taxon>Deinococcus</taxon>
    </lineage>
</organism>
<evidence type="ECO:0000256" key="1">
    <source>
        <dbReference type="SAM" id="Coils"/>
    </source>
</evidence>
<gene>
    <name evidence="3" type="ORF">ACFP90_06930</name>
</gene>
<comment type="caution">
    <text evidence="3">The sequence shown here is derived from an EMBL/GenBank/DDBJ whole genome shotgun (WGS) entry which is preliminary data.</text>
</comment>